<feature type="domain" description="NADPH-dependent FMN reductase-like" evidence="1">
    <location>
        <begin position="5"/>
        <end position="151"/>
    </location>
</feature>
<dbReference type="Pfam" id="PF03358">
    <property type="entry name" value="FMN_red"/>
    <property type="match status" value="1"/>
</dbReference>
<gene>
    <name evidence="2" type="ORF">FGL95_05410</name>
</gene>
<dbReference type="EMBL" id="VCQU01000001">
    <property type="protein sequence ID" value="NMN94475.1"/>
    <property type="molecule type" value="Genomic_DNA"/>
</dbReference>
<dbReference type="PANTHER" id="PTHR30543">
    <property type="entry name" value="CHROMATE REDUCTASE"/>
    <property type="match status" value="1"/>
</dbReference>
<dbReference type="AlphaFoldDB" id="A0A848K604"/>
<dbReference type="InterPro" id="IPR029039">
    <property type="entry name" value="Flavoprotein-like_sf"/>
</dbReference>
<dbReference type="Gene3D" id="3.40.50.360">
    <property type="match status" value="1"/>
</dbReference>
<accession>A0A848K604</accession>
<dbReference type="InterPro" id="IPR005025">
    <property type="entry name" value="FMN_Rdtase-like_dom"/>
</dbReference>
<dbReference type="InterPro" id="IPR050712">
    <property type="entry name" value="NAD(P)H-dep_reductase"/>
</dbReference>
<dbReference type="PANTHER" id="PTHR30543:SF21">
    <property type="entry name" value="NAD(P)H-DEPENDENT FMN REDUCTASE LOT6"/>
    <property type="match status" value="1"/>
</dbReference>
<evidence type="ECO:0000313" key="2">
    <source>
        <dbReference type="EMBL" id="NMN94475.1"/>
    </source>
</evidence>
<name>A0A848K604_9NOCA</name>
<comment type="caution">
    <text evidence="2">The sequence shown here is derived from an EMBL/GenBank/DDBJ whole genome shotgun (WGS) entry which is preliminary data.</text>
</comment>
<evidence type="ECO:0000313" key="3">
    <source>
        <dbReference type="Proteomes" id="UP000535543"/>
    </source>
</evidence>
<dbReference type="Proteomes" id="UP000535543">
    <property type="component" value="Unassembled WGS sequence"/>
</dbReference>
<sequence>MTQSRVLALVGSLRQGSVNRQVAEAAAHHAPAGAEIVIFEGLGDLPFYNEDIDNPDTVIPEVEALRTAAGDADAVLVVTPEYNGTIPGVLKNAIDWLSRPYGNGAIVGKPTAVVSVSPVQYGAKWANEDTVRSIGIAGGKVVENAVLTIGQTGEKFGDKHPRENDEIGSLLTGVVEELVGASESELLSA</sequence>
<proteinExistence type="predicted"/>
<keyword evidence="3" id="KW-1185">Reference proteome</keyword>
<protein>
    <submittedName>
        <fullName evidence="2">NAD(P)H-dependent oxidoreductase</fullName>
    </submittedName>
</protein>
<organism evidence="2 3">
    <name type="scientific">Antrihabitans stalactiti</name>
    <dbReference type="NCBI Taxonomy" id="2584121"/>
    <lineage>
        <taxon>Bacteria</taxon>
        <taxon>Bacillati</taxon>
        <taxon>Actinomycetota</taxon>
        <taxon>Actinomycetes</taxon>
        <taxon>Mycobacteriales</taxon>
        <taxon>Nocardiaceae</taxon>
        <taxon>Antrihabitans</taxon>
    </lineage>
</organism>
<dbReference type="GO" id="GO:0016491">
    <property type="term" value="F:oxidoreductase activity"/>
    <property type="evidence" value="ECO:0007669"/>
    <property type="project" value="InterPro"/>
</dbReference>
<dbReference type="GO" id="GO:0010181">
    <property type="term" value="F:FMN binding"/>
    <property type="evidence" value="ECO:0007669"/>
    <property type="project" value="TreeGrafter"/>
</dbReference>
<reference evidence="2 3" key="1">
    <citation type="submission" date="2019-05" db="EMBL/GenBank/DDBJ databases">
        <authorList>
            <person name="Lee S.D."/>
        </authorList>
    </citation>
    <scope>NUCLEOTIDE SEQUENCE [LARGE SCALE GENOMIC DNA]</scope>
    <source>
        <strain evidence="2 3">YC2-7</strain>
    </source>
</reference>
<reference evidence="2 3" key="2">
    <citation type="submission" date="2020-06" db="EMBL/GenBank/DDBJ databases">
        <title>Antribacter stalactiti gen. nov., sp. nov., a new member of the family Nacardiaceae isolated from a cave.</title>
        <authorList>
            <person name="Kim I.S."/>
        </authorList>
    </citation>
    <scope>NUCLEOTIDE SEQUENCE [LARGE SCALE GENOMIC DNA]</scope>
    <source>
        <strain evidence="2 3">YC2-7</strain>
    </source>
</reference>
<dbReference type="GO" id="GO:0005829">
    <property type="term" value="C:cytosol"/>
    <property type="evidence" value="ECO:0007669"/>
    <property type="project" value="TreeGrafter"/>
</dbReference>
<evidence type="ECO:0000259" key="1">
    <source>
        <dbReference type="Pfam" id="PF03358"/>
    </source>
</evidence>
<dbReference type="SUPFAM" id="SSF52218">
    <property type="entry name" value="Flavoproteins"/>
    <property type="match status" value="1"/>
</dbReference>
<dbReference type="RefSeq" id="WP_169585121.1">
    <property type="nucleotide sequence ID" value="NZ_VCQU01000001.1"/>
</dbReference>